<feature type="transmembrane region" description="Helical" evidence="7">
    <location>
        <begin position="136"/>
        <end position="160"/>
    </location>
</feature>
<organism evidence="9 10">
    <name type="scientific">Plantactinospora sonchi</name>
    <dbReference type="NCBI Taxonomy" id="1544735"/>
    <lineage>
        <taxon>Bacteria</taxon>
        <taxon>Bacillati</taxon>
        <taxon>Actinomycetota</taxon>
        <taxon>Actinomycetes</taxon>
        <taxon>Micromonosporales</taxon>
        <taxon>Micromonosporaceae</taxon>
        <taxon>Plantactinospora</taxon>
    </lineage>
</organism>
<dbReference type="InterPro" id="IPR035906">
    <property type="entry name" value="MetI-like_sf"/>
</dbReference>
<accession>A0ABU7RLG9</accession>
<evidence type="ECO:0000256" key="2">
    <source>
        <dbReference type="ARBA" id="ARBA00022448"/>
    </source>
</evidence>
<keyword evidence="5 7" id="KW-1133">Transmembrane helix</keyword>
<name>A0ABU7RLG9_9ACTN</name>
<dbReference type="Proteomes" id="UP001332243">
    <property type="component" value="Unassembled WGS sequence"/>
</dbReference>
<evidence type="ECO:0000256" key="6">
    <source>
        <dbReference type="ARBA" id="ARBA00023136"/>
    </source>
</evidence>
<keyword evidence="4 7" id="KW-0812">Transmembrane</keyword>
<evidence type="ECO:0000256" key="1">
    <source>
        <dbReference type="ARBA" id="ARBA00004651"/>
    </source>
</evidence>
<evidence type="ECO:0000256" key="5">
    <source>
        <dbReference type="ARBA" id="ARBA00022989"/>
    </source>
</evidence>
<dbReference type="SUPFAM" id="SSF161098">
    <property type="entry name" value="MetI-like"/>
    <property type="match status" value="1"/>
</dbReference>
<dbReference type="PROSITE" id="PS50928">
    <property type="entry name" value="ABC_TM1"/>
    <property type="match status" value="1"/>
</dbReference>
<keyword evidence="2 7" id="KW-0813">Transport</keyword>
<feature type="transmembrane region" description="Helical" evidence="7">
    <location>
        <begin position="34"/>
        <end position="55"/>
    </location>
</feature>
<evidence type="ECO:0000313" key="10">
    <source>
        <dbReference type="Proteomes" id="UP001332243"/>
    </source>
</evidence>
<reference evidence="9 10" key="1">
    <citation type="submission" date="2024-01" db="EMBL/GenBank/DDBJ databases">
        <title>Genome insights into Plantactinospora sonchi sp. nov.</title>
        <authorList>
            <person name="Wang L."/>
        </authorList>
    </citation>
    <scope>NUCLEOTIDE SEQUENCE [LARGE SCALE GENOMIC DNA]</scope>
    <source>
        <strain evidence="9 10">NEAU-QY2</strain>
    </source>
</reference>
<sequence>MTATTPPATVGIPTPSSVPASAAGRVRKRLNTPVATIVSVLIAVLWTLPTFGLFISSLRPEDEIKTTGWWTAFTNPSFTLDNYQEVLFGRSAMSGQLASYFVNSLVITIPSVLFPLAFAALAAYALAWINFRGRDWVYIGIFALQIVPLQMALVPLLSFFSEGVNLGGVTLLPAWDLSNEEKFVQVWFAHTCFALPFAVFLLHNFVSQLPKDLMEAARVDGASHPKIFRSIVLPLIVPALAAFAIFQFLWVWNDLLVALIFAGGSKEVAPLTVRLAELAGTRASEWQRLTSGAFVSIVVPLIVFLSLQRYFVRGLLAGGVKG</sequence>
<feature type="transmembrane region" description="Helical" evidence="7">
    <location>
        <begin position="100"/>
        <end position="129"/>
    </location>
</feature>
<feature type="domain" description="ABC transmembrane type-1" evidence="8">
    <location>
        <begin position="101"/>
        <end position="307"/>
    </location>
</feature>
<feature type="transmembrane region" description="Helical" evidence="7">
    <location>
        <begin position="289"/>
        <end position="307"/>
    </location>
</feature>
<evidence type="ECO:0000256" key="7">
    <source>
        <dbReference type="RuleBase" id="RU363032"/>
    </source>
</evidence>
<dbReference type="Gene3D" id="1.10.3720.10">
    <property type="entry name" value="MetI-like"/>
    <property type="match status" value="1"/>
</dbReference>
<evidence type="ECO:0000313" key="9">
    <source>
        <dbReference type="EMBL" id="MEE6257348.1"/>
    </source>
</evidence>
<dbReference type="PANTHER" id="PTHR43744:SF4">
    <property type="entry name" value="OSMOPROTECTIVE COMPOUNDS UPTAKE PERMEASE PROTEIN GGTD"/>
    <property type="match status" value="1"/>
</dbReference>
<dbReference type="PANTHER" id="PTHR43744">
    <property type="entry name" value="ABC TRANSPORTER PERMEASE PROTEIN MG189-RELATED-RELATED"/>
    <property type="match status" value="1"/>
</dbReference>
<feature type="transmembrane region" description="Helical" evidence="7">
    <location>
        <begin position="227"/>
        <end position="252"/>
    </location>
</feature>
<comment type="similarity">
    <text evidence="7">Belongs to the binding-protein-dependent transport system permease family.</text>
</comment>
<comment type="caution">
    <text evidence="9">The sequence shown here is derived from an EMBL/GenBank/DDBJ whole genome shotgun (WGS) entry which is preliminary data.</text>
</comment>
<feature type="transmembrane region" description="Helical" evidence="7">
    <location>
        <begin position="187"/>
        <end position="206"/>
    </location>
</feature>
<keyword evidence="3" id="KW-1003">Cell membrane</keyword>
<dbReference type="InterPro" id="IPR000515">
    <property type="entry name" value="MetI-like"/>
</dbReference>
<proteinExistence type="inferred from homology"/>
<dbReference type="Pfam" id="PF00528">
    <property type="entry name" value="BPD_transp_1"/>
    <property type="match status" value="1"/>
</dbReference>
<evidence type="ECO:0000256" key="3">
    <source>
        <dbReference type="ARBA" id="ARBA00022475"/>
    </source>
</evidence>
<protein>
    <submittedName>
        <fullName evidence="9">Carbohydrate ABC transporter permease</fullName>
    </submittedName>
</protein>
<dbReference type="RefSeq" id="WP_331212464.1">
    <property type="nucleotide sequence ID" value="NZ_JAZGQK010000002.1"/>
</dbReference>
<comment type="subcellular location">
    <subcellularLocation>
        <location evidence="1 7">Cell membrane</location>
        <topology evidence="1 7">Multi-pass membrane protein</topology>
    </subcellularLocation>
</comment>
<dbReference type="EMBL" id="JAZGQK010000002">
    <property type="protein sequence ID" value="MEE6257348.1"/>
    <property type="molecule type" value="Genomic_DNA"/>
</dbReference>
<keyword evidence="10" id="KW-1185">Reference proteome</keyword>
<evidence type="ECO:0000259" key="8">
    <source>
        <dbReference type="PROSITE" id="PS50928"/>
    </source>
</evidence>
<keyword evidence="6 7" id="KW-0472">Membrane</keyword>
<evidence type="ECO:0000256" key="4">
    <source>
        <dbReference type="ARBA" id="ARBA00022692"/>
    </source>
</evidence>
<gene>
    <name evidence="9" type="ORF">V1633_02445</name>
</gene>
<dbReference type="CDD" id="cd06261">
    <property type="entry name" value="TM_PBP2"/>
    <property type="match status" value="1"/>
</dbReference>